<accession>A0A4U2Z5F5</accession>
<protein>
    <submittedName>
        <fullName evidence="2">Glycosyltransferase</fullName>
    </submittedName>
</protein>
<comment type="caution">
    <text evidence="2">The sequence shown here is derived from an EMBL/GenBank/DDBJ whole genome shotgun (WGS) entry which is preliminary data.</text>
</comment>
<gene>
    <name evidence="2" type="ORF">FCU45_07805</name>
</gene>
<evidence type="ECO:0000313" key="3">
    <source>
        <dbReference type="Proteomes" id="UP000309561"/>
    </source>
</evidence>
<evidence type="ECO:0000259" key="1">
    <source>
        <dbReference type="Pfam" id="PF00535"/>
    </source>
</evidence>
<evidence type="ECO:0000313" key="2">
    <source>
        <dbReference type="EMBL" id="TKI69408.1"/>
    </source>
</evidence>
<dbReference type="Proteomes" id="UP000309561">
    <property type="component" value="Unassembled WGS sequence"/>
</dbReference>
<dbReference type="GO" id="GO:0016758">
    <property type="term" value="F:hexosyltransferase activity"/>
    <property type="evidence" value="ECO:0007669"/>
    <property type="project" value="UniProtKB-ARBA"/>
</dbReference>
<feature type="domain" description="Glycosyltransferase 2-like" evidence="1">
    <location>
        <begin position="8"/>
        <end position="174"/>
    </location>
</feature>
<dbReference type="InterPro" id="IPR029044">
    <property type="entry name" value="Nucleotide-diphossugar_trans"/>
</dbReference>
<dbReference type="PANTHER" id="PTHR22916:SF3">
    <property type="entry name" value="UDP-GLCNAC:BETAGAL BETA-1,3-N-ACETYLGLUCOSAMINYLTRANSFERASE-LIKE PROTEIN 1"/>
    <property type="match status" value="1"/>
</dbReference>
<dbReference type="AlphaFoldDB" id="A0A4U2Z5F5"/>
<dbReference type="Gene3D" id="3.90.550.10">
    <property type="entry name" value="Spore Coat Polysaccharide Biosynthesis Protein SpsA, Chain A"/>
    <property type="match status" value="1"/>
</dbReference>
<dbReference type="PANTHER" id="PTHR22916">
    <property type="entry name" value="GLYCOSYLTRANSFERASE"/>
    <property type="match status" value="1"/>
</dbReference>
<dbReference type="OrthoDB" id="5396343at2"/>
<reference evidence="2 3" key="1">
    <citation type="submission" date="2019-04" db="EMBL/GenBank/DDBJ databases">
        <title>Sulfurimonas crateris sp. nov. a facultative anaerobic sulfur-oxidizing chemolithautotrophic bacterium isolated from a terrestrial mud vulcano.</title>
        <authorList>
            <person name="Ratnikova N.M."/>
            <person name="Slobodkin A.I."/>
            <person name="Merkel A.Y."/>
            <person name="Novikov A."/>
            <person name="Bonch-Osmolovskaya E.A."/>
            <person name="Slobodkina G.B."/>
        </authorList>
    </citation>
    <scope>NUCLEOTIDE SEQUENCE [LARGE SCALE GENOMIC DNA]</scope>
    <source>
        <strain evidence="2 3">SN118</strain>
    </source>
</reference>
<keyword evidence="2" id="KW-0808">Transferase</keyword>
<dbReference type="EMBL" id="SZPX01000005">
    <property type="protein sequence ID" value="TKI69408.1"/>
    <property type="molecule type" value="Genomic_DNA"/>
</dbReference>
<dbReference type="RefSeq" id="WP_137014001.1">
    <property type="nucleotide sequence ID" value="NZ_SZPX01000005.1"/>
</dbReference>
<dbReference type="Pfam" id="PF00535">
    <property type="entry name" value="Glycos_transf_2"/>
    <property type="match status" value="1"/>
</dbReference>
<organism evidence="2 3">
    <name type="scientific">Sulfurimonas crateris</name>
    <dbReference type="NCBI Taxonomy" id="2574727"/>
    <lineage>
        <taxon>Bacteria</taxon>
        <taxon>Pseudomonadati</taxon>
        <taxon>Campylobacterota</taxon>
        <taxon>Epsilonproteobacteria</taxon>
        <taxon>Campylobacterales</taxon>
        <taxon>Sulfurimonadaceae</taxon>
        <taxon>Sulfurimonas</taxon>
    </lineage>
</organism>
<sequence>MSLDKLVTVWIPAYNHEQYIHEAINSVINQTYKNIELIIINDGSPDKTHEKIMELYDECKNRFKRFEYISRENRGLITTIKEIEQLAKGYYITGLASDDFYAPTKIEKQVEALEKNYEHAMCYGNMIRVDNKSNILGRVTTKYNKSGYIFNDLLFRNFITGPTVFIKKSVLNEIGGHETKYKIEDHPMWLKISKKYKILYLNEDLVYYRDHDSNMSKNSEFMVEEMEKMLNDYSDEPMYKKAINRHYLYSFVQLVKANKKELAKKYMTKALPSSWYHPKFIKGALRYLFK</sequence>
<dbReference type="InterPro" id="IPR001173">
    <property type="entry name" value="Glyco_trans_2-like"/>
</dbReference>
<keyword evidence="3" id="KW-1185">Reference proteome</keyword>
<proteinExistence type="predicted"/>
<dbReference type="SUPFAM" id="SSF53448">
    <property type="entry name" value="Nucleotide-diphospho-sugar transferases"/>
    <property type="match status" value="1"/>
</dbReference>
<name>A0A4U2Z5F5_9BACT</name>